<evidence type="ECO:0000313" key="1">
    <source>
        <dbReference type="EMBL" id="OLZ39327.1"/>
    </source>
</evidence>
<gene>
    <name evidence="1" type="ORF">A6E15_18215</name>
</gene>
<protein>
    <submittedName>
        <fullName evidence="1">Uncharacterized protein</fullName>
    </submittedName>
</protein>
<keyword evidence="2" id="KW-1185">Reference proteome</keyword>
<evidence type="ECO:0000313" key="2">
    <source>
        <dbReference type="Proteomes" id="UP000189370"/>
    </source>
</evidence>
<proteinExistence type="predicted"/>
<dbReference type="Proteomes" id="UP000189370">
    <property type="component" value="Unassembled WGS sequence"/>
</dbReference>
<accession>A0A1S8ARZ0</accession>
<name>A0A1S8ARZ0_9EURY</name>
<reference evidence="2" key="1">
    <citation type="submission" date="2016-04" db="EMBL/GenBank/DDBJ databases">
        <authorList>
            <person name="Chen S.-C."/>
            <person name="Lai M.-C."/>
        </authorList>
    </citation>
    <scope>NUCLEOTIDE SEQUENCE [LARGE SCALE GENOMIC DNA]</scope>
    <source>
        <strain evidence="2">AB14</strain>
    </source>
</reference>
<organism evidence="1 2">
    <name type="scientific">Natrinema saccharevitans</name>
    <dbReference type="NCBI Taxonomy" id="301967"/>
    <lineage>
        <taxon>Archaea</taxon>
        <taxon>Methanobacteriati</taxon>
        <taxon>Methanobacteriota</taxon>
        <taxon>Stenosarchaea group</taxon>
        <taxon>Halobacteria</taxon>
        <taxon>Halobacteriales</taxon>
        <taxon>Natrialbaceae</taxon>
        <taxon>Natrinema</taxon>
    </lineage>
</organism>
<comment type="caution">
    <text evidence="1">The sequence shown here is derived from an EMBL/GenBank/DDBJ whole genome shotgun (WGS) entry which is preliminary data.</text>
</comment>
<sequence length="130" mass="14536">MPHRGCFGNHDEVTEAFGERSARITGSPKFDLQCLFRSENQRIGLLLESSANTVDAAVLNEEMEGTARTTDRREAVTVSPEVLFDDRVRQDVDIFVGATVNVSVVGDEEEQRFLGDILLETITEFVLERC</sequence>
<dbReference type="EMBL" id="LWLN01000002">
    <property type="protein sequence ID" value="OLZ39327.1"/>
    <property type="molecule type" value="Genomic_DNA"/>
</dbReference>
<dbReference type="AlphaFoldDB" id="A0A1S8ARZ0"/>